<proteinExistence type="predicted"/>
<dbReference type="EMBL" id="CAJVPI010001614">
    <property type="protein sequence ID" value="CAG8620670.1"/>
    <property type="molecule type" value="Genomic_DNA"/>
</dbReference>
<gene>
    <name evidence="2" type="ORF">PBRASI_LOCUS8689</name>
</gene>
<feature type="region of interest" description="Disordered" evidence="1">
    <location>
        <begin position="324"/>
        <end position="400"/>
    </location>
</feature>
<evidence type="ECO:0000256" key="1">
    <source>
        <dbReference type="SAM" id="MobiDB-lite"/>
    </source>
</evidence>
<feature type="compositionally biased region" description="Basic and acidic residues" evidence="1">
    <location>
        <begin position="391"/>
        <end position="400"/>
    </location>
</feature>
<reference evidence="2" key="1">
    <citation type="submission" date="2021-06" db="EMBL/GenBank/DDBJ databases">
        <authorList>
            <person name="Kallberg Y."/>
            <person name="Tangrot J."/>
            <person name="Rosling A."/>
        </authorList>
    </citation>
    <scope>NUCLEOTIDE SEQUENCE</scope>
    <source>
        <strain evidence="2">BR232B</strain>
    </source>
</reference>
<evidence type="ECO:0000313" key="2">
    <source>
        <dbReference type="EMBL" id="CAG8620670.1"/>
    </source>
</evidence>
<accession>A0A9N9D2C2</accession>
<organism evidence="2 3">
    <name type="scientific">Paraglomus brasilianum</name>
    <dbReference type="NCBI Taxonomy" id="144538"/>
    <lineage>
        <taxon>Eukaryota</taxon>
        <taxon>Fungi</taxon>
        <taxon>Fungi incertae sedis</taxon>
        <taxon>Mucoromycota</taxon>
        <taxon>Glomeromycotina</taxon>
        <taxon>Glomeromycetes</taxon>
        <taxon>Paraglomerales</taxon>
        <taxon>Paraglomeraceae</taxon>
        <taxon>Paraglomus</taxon>
    </lineage>
</organism>
<dbReference type="AlphaFoldDB" id="A0A9N9D2C2"/>
<sequence length="400" mass="44519">MRRRLVSKKVKSALMVNYTRAAGIVALRDIKIDLKNAPQQRRGLFGRRVKIAATFELGNRKLETIKVSLDETKAVQGFEHMLFELHPGPPSTPISTILSVVCFNANGKGMDAILGECKVDLAKYRILDDLFPVVVVENLNNYGEMVGQVRFQMVLMLPGPPRTLSQDVLSSDLKGHRIAMAVIRNIKSRRMIRHDMHLEFALSGPGDNETYTTHPFWKVSDRECTRPIVMDLVASGDVVLTVRCKTPGFRLISTAVSRIFSNLSVWAELVNGSFTDGRGVNIGQVRFLVDGGTAGDAEIELSIHSLATWDAILGDDGCRSFDQPERSMAMPSCRSGGNDSEVGSRRPVSERRTKSVRYMLGDEPVNYPRNDIDYSPNREPSRGILRSATEPTKRRGEQCL</sequence>
<evidence type="ECO:0000313" key="3">
    <source>
        <dbReference type="Proteomes" id="UP000789739"/>
    </source>
</evidence>
<name>A0A9N9D2C2_9GLOM</name>
<keyword evidence="3" id="KW-1185">Reference proteome</keyword>
<dbReference type="Proteomes" id="UP000789739">
    <property type="component" value="Unassembled WGS sequence"/>
</dbReference>
<feature type="compositionally biased region" description="Basic and acidic residues" evidence="1">
    <location>
        <begin position="342"/>
        <end position="353"/>
    </location>
</feature>
<comment type="caution">
    <text evidence="2">The sequence shown here is derived from an EMBL/GenBank/DDBJ whole genome shotgun (WGS) entry which is preliminary data.</text>
</comment>
<protein>
    <submittedName>
        <fullName evidence="2">3324_t:CDS:1</fullName>
    </submittedName>
</protein>